<comment type="caution">
    <text evidence="1">The sequence shown here is derived from an EMBL/GenBank/DDBJ whole genome shotgun (WGS) entry which is preliminary data.</text>
</comment>
<gene>
    <name evidence="1" type="ORF">HMPREF9302_08970</name>
</gene>
<dbReference type="Proteomes" id="UP000029614">
    <property type="component" value="Unassembled WGS sequence"/>
</dbReference>
<reference evidence="1 2" key="1">
    <citation type="submission" date="2014-07" db="EMBL/GenBank/DDBJ databases">
        <authorList>
            <person name="McCorrison J."/>
            <person name="Sanka R."/>
            <person name="Torralba M."/>
            <person name="Gillis M."/>
            <person name="Haft D.H."/>
            <person name="Methe B."/>
            <person name="Sutton G."/>
            <person name="Nelson K.E."/>
        </authorList>
    </citation>
    <scope>NUCLEOTIDE SEQUENCE [LARGE SCALE GENOMIC DNA]</scope>
    <source>
        <strain evidence="1 2">DNF00058</strain>
    </source>
</reference>
<name>A0A096AVB4_9BACT</name>
<protein>
    <submittedName>
        <fullName evidence="1">Uncharacterized protein</fullName>
    </submittedName>
</protein>
<organism evidence="1 2">
    <name type="scientific">Prevotella amnii DNF00058</name>
    <dbReference type="NCBI Taxonomy" id="1401066"/>
    <lineage>
        <taxon>Bacteria</taxon>
        <taxon>Pseudomonadati</taxon>
        <taxon>Bacteroidota</taxon>
        <taxon>Bacteroidia</taxon>
        <taxon>Bacteroidales</taxon>
        <taxon>Prevotellaceae</taxon>
        <taxon>Prevotella</taxon>
    </lineage>
</organism>
<keyword evidence="2" id="KW-1185">Reference proteome</keyword>
<evidence type="ECO:0000313" key="2">
    <source>
        <dbReference type="Proteomes" id="UP000029614"/>
    </source>
</evidence>
<proteinExistence type="predicted"/>
<evidence type="ECO:0000313" key="1">
    <source>
        <dbReference type="EMBL" id="KGF51028.1"/>
    </source>
</evidence>
<accession>A0A096AVB4</accession>
<dbReference type="RefSeq" id="WP_019036777.1">
    <property type="nucleotide sequence ID" value="NZ_JRNU01000054.1"/>
</dbReference>
<dbReference type="AlphaFoldDB" id="A0A096AVB4"/>
<sequence length="121" mass="14192">MKWFIFAVIAIILWAIKNAIFKKIDEDEQRSLSTPGRANFIREHYQGVIDYILSNSEYQIIFERTDAIKIGTSDKKEYLAIHQSSGGLLIAFIKYSSVQKEWHFSRGETEKHIIYELQSYI</sequence>
<dbReference type="EMBL" id="JRNU01000054">
    <property type="protein sequence ID" value="KGF51028.1"/>
    <property type="molecule type" value="Genomic_DNA"/>
</dbReference>